<reference evidence="9 10" key="1">
    <citation type="submission" date="2015-10" db="EMBL/GenBank/DDBJ databases">
        <title>The world's first case of liver abscess caused by Pannonibacter phragmitetus.</title>
        <authorList>
            <person name="Ming D."/>
            <person name="Wang M."/>
            <person name="Zhou Y."/>
            <person name="Jiang T."/>
            <person name="Hu S."/>
        </authorList>
    </citation>
    <scope>NUCLEOTIDE SEQUENCE [LARGE SCALE GENOMIC DNA]</scope>
    <source>
        <strain evidence="9 10">31801</strain>
    </source>
</reference>
<feature type="transmembrane region" description="Helical" evidence="8">
    <location>
        <begin position="128"/>
        <end position="152"/>
    </location>
</feature>
<dbReference type="PANTHER" id="PTHR34979:SF1">
    <property type="entry name" value="INNER MEMBRANE PROTEIN YGAZ"/>
    <property type="match status" value="1"/>
</dbReference>
<evidence type="ECO:0000256" key="6">
    <source>
        <dbReference type="ARBA" id="ARBA00022989"/>
    </source>
</evidence>
<dbReference type="GO" id="GO:0005886">
    <property type="term" value="C:plasma membrane"/>
    <property type="evidence" value="ECO:0007669"/>
    <property type="project" value="UniProtKB-SubCell"/>
</dbReference>
<dbReference type="EMBL" id="CP013068">
    <property type="protein sequence ID" value="ALV26645.1"/>
    <property type="molecule type" value="Genomic_DNA"/>
</dbReference>
<sequence length="234" mass="23887">MWTIFQTLTRRDWMDVLLVCGATTIAGVSFGAIATGGGLPFWVPLAMSTIVFAGASQFAAVGVVLAGGGPVAAVLAGLVLNARHLPFGFSVAGLLRGGLLQKLLGSHLLTDEALAFSLKDSNPERARALYWACAIGLYVLWNVGTFAGALLGQAVGDASALGLDAAFPAVLLALVLPALKDARLRLAAGLGAAIAFVLTPVLPAGVPVLAALCGLVVFIVWPRTVPPEGDPAHD</sequence>
<dbReference type="Proteomes" id="UP000064921">
    <property type="component" value="Chromosome"/>
</dbReference>
<organism evidence="9 10">
    <name type="scientific">Pannonibacter phragmitetus</name>
    <dbReference type="NCBI Taxonomy" id="121719"/>
    <lineage>
        <taxon>Bacteria</taxon>
        <taxon>Pseudomonadati</taxon>
        <taxon>Pseudomonadota</taxon>
        <taxon>Alphaproteobacteria</taxon>
        <taxon>Hyphomicrobiales</taxon>
        <taxon>Stappiaceae</taxon>
        <taxon>Pannonibacter</taxon>
    </lineage>
</organism>
<dbReference type="GO" id="GO:1903785">
    <property type="term" value="P:L-valine transmembrane transport"/>
    <property type="evidence" value="ECO:0007669"/>
    <property type="project" value="TreeGrafter"/>
</dbReference>
<name>A0A0U3P4A9_9HYPH</name>
<feature type="transmembrane region" description="Helical" evidence="8">
    <location>
        <begin position="191"/>
        <end position="221"/>
    </location>
</feature>
<keyword evidence="7 8" id="KW-0472">Membrane</keyword>
<evidence type="ECO:0000256" key="4">
    <source>
        <dbReference type="ARBA" id="ARBA00022475"/>
    </source>
</evidence>
<comment type="subcellular location">
    <subcellularLocation>
        <location evidence="1">Cell membrane</location>
        <topology evidence="1">Multi-pass membrane protein</topology>
    </subcellularLocation>
</comment>
<dbReference type="Pfam" id="PF03591">
    <property type="entry name" value="AzlC"/>
    <property type="match status" value="1"/>
</dbReference>
<evidence type="ECO:0000256" key="2">
    <source>
        <dbReference type="ARBA" id="ARBA00010735"/>
    </source>
</evidence>
<dbReference type="PANTHER" id="PTHR34979">
    <property type="entry name" value="INNER MEMBRANE PROTEIN YGAZ"/>
    <property type="match status" value="1"/>
</dbReference>
<dbReference type="eggNOG" id="COG1296">
    <property type="taxonomic scope" value="Bacteria"/>
</dbReference>
<keyword evidence="10" id="KW-1185">Reference proteome</keyword>
<proteinExistence type="inferred from homology"/>
<comment type="similarity">
    <text evidence="2">Belongs to the AzlC family.</text>
</comment>
<dbReference type="KEGG" id="pphr:APZ00_05745"/>
<keyword evidence="4" id="KW-1003">Cell membrane</keyword>
<dbReference type="STRING" id="121719.APZ00_05745"/>
<evidence type="ECO:0000313" key="10">
    <source>
        <dbReference type="Proteomes" id="UP000064921"/>
    </source>
</evidence>
<feature type="transmembrane region" description="Helical" evidence="8">
    <location>
        <begin position="158"/>
        <end position="179"/>
    </location>
</feature>
<gene>
    <name evidence="9" type="ORF">APZ00_05745</name>
</gene>
<dbReference type="AlphaFoldDB" id="A0A0U3P4A9"/>
<evidence type="ECO:0000256" key="7">
    <source>
        <dbReference type="ARBA" id="ARBA00023136"/>
    </source>
</evidence>
<protein>
    <submittedName>
        <fullName evidence="9">Branched-chain amino acid permease</fullName>
    </submittedName>
</protein>
<evidence type="ECO:0000256" key="8">
    <source>
        <dbReference type="SAM" id="Phobius"/>
    </source>
</evidence>
<evidence type="ECO:0000256" key="3">
    <source>
        <dbReference type="ARBA" id="ARBA00022448"/>
    </source>
</evidence>
<evidence type="ECO:0000256" key="5">
    <source>
        <dbReference type="ARBA" id="ARBA00022692"/>
    </source>
</evidence>
<feature type="transmembrane region" description="Helical" evidence="8">
    <location>
        <begin position="55"/>
        <end position="80"/>
    </location>
</feature>
<accession>A0A0U3P4A9</accession>
<keyword evidence="5 8" id="KW-0812">Transmembrane</keyword>
<dbReference type="InterPro" id="IPR011606">
    <property type="entry name" value="Brnchd-chn_aa_trnsp_permease"/>
</dbReference>
<keyword evidence="6 8" id="KW-1133">Transmembrane helix</keyword>
<evidence type="ECO:0000256" key="1">
    <source>
        <dbReference type="ARBA" id="ARBA00004651"/>
    </source>
</evidence>
<keyword evidence="3" id="KW-0813">Transport</keyword>
<evidence type="ECO:0000313" key="9">
    <source>
        <dbReference type="EMBL" id="ALV26645.1"/>
    </source>
</evidence>